<evidence type="ECO:0000256" key="3">
    <source>
        <dbReference type="ARBA" id="ARBA00023136"/>
    </source>
</evidence>
<gene>
    <name evidence="6" type="ORF">EMWEY_00033660</name>
</gene>
<keyword evidence="5" id="KW-1133">Transmembrane helix</keyword>
<comment type="subcellular location">
    <subcellularLocation>
        <location evidence="1">Membrane</location>
    </subcellularLocation>
</comment>
<feature type="region of interest" description="Disordered" evidence="4">
    <location>
        <begin position="1"/>
        <end position="32"/>
    </location>
</feature>
<dbReference type="RefSeq" id="XP_013337338.1">
    <property type="nucleotide sequence ID" value="XM_013481884.1"/>
</dbReference>
<dbReference type="Proteomes" id="UP000030763">
    <property type="component" value="Unassembled WGS sequence"/>
</dbReference>
<evidence type="ECO:0000256" key="1">
    <source>
        <dbReference type="ARBA" id="ARBA00004370"/>
    </source>
</evidence>
<dbReference type="AlphaFoldDB" id="U6MCA0"/>
<dbReference type="EMBL" id="HG721906">
    <property type="protein sequence ID" value="CDJ60688.1"/>
    <property type="molecule type" value="Genomic_DNA"/>
</dbReference>
<dbReference type="GeneID" id="25337352"/>
<protein>
    <recommendedName>
        <fullName evidence="8">Mitochondrial carrier domain-containing protein</fullName>
    </recommendedName>
</protein>
<dbReference type="VEuPathDB" id="ToxoDB:EMWEY_00033660"/>
<keyword evidence="3 5" id="KW-0472">Membrane</keyword>
<name>U6MCA0_EIMMA</name>
<dbReference type="SUPFAM" id="SSF103506">
    <property type="entry name" value="Mitochondrial carrier"/>
    <property type="match status" value="1"/>
</dbReference>
<feature type="transmembrane region" description="Helical" evidence="5">
    <location>
        <begin position="154"/>
        <end position="178"/>
    </location>
</feature>
<reference evidence="6" key="2">
    <citation type="submission" date="2013-10" db="EMBL/GenBank/DDBJ databases">
        <authorList>
            <person name="Aslett M."/>
        </authorList>
    </citation>
    <scope>NUCLEOTIDE SEQUENCE [LARGE SCALE GENOMIC DNA]</scope>
    <source>
        <strain evidence="6">Weybridge</strain>
    </source>
</reference>
<accession>U6MCA0</accession>
<dbReference type="Gene3D" id="1.50.40.10">
    <property type="entry name" value="Mitochondrial carrier domain"/>
    <property type="match status" value="1"/>
</dbReference>
<evidence type="ECO:0000256" key="2">
    <source>
        <dbReference type="ARBA" id="ARBA00022692"/>
    </source>
</evidence>
<keyword evidence="7" id="KW-1185">Reference proteome</keyword>
<dbReference type="InterPro" id="IPR023395">
    <property type="entry name" value="MCP_dom_sf"/>
</dbReference>
<dbReference type="OrthoDB" id="348311at2759"/>
<sequence>MTLEAAALQQQQHHHHQQQQTTKRWSRSASPSALQQLQQQQPFFYLLAAWKQHKETKTRTGQAVAVASVGPIDRLRILQQTECVLQQQQQQHLQQQHPQRLQQQQQLAARGVRRLWVGAGCGAFGSLVACGVSLTVNQTLREPLAGDGSKLQKALYLSFCSFISLLCCYPFEVIRCLLTTGFRV</sequence>
<keyword evidence="2 5" id="KW-0812">Transmembrane</keyword>
<proteinExistence type="predicted"/>
<evidence type="ECO:0000256" key="4">
    <source>
        <dbReference type="SAM" id="MobiDB-lite"/>
    </source>
</evidence>
<evidence type="ECO:0008006" key="8">
    <source>
        <dbReference type="Google" id="ProtNLM"/>
    </source>
</evidence>
<feature type="transmembrane region" description="Helical" evidence="5">
    <location>
        <begin position="115"/>
        <end position="134"/>
    </location>
</feature>
<organism evidence="6 7">
    <name type="scientific">Eimeria maxima</name>
    <name type="common">Coccidian parasite</name>
    <dbReference type="NCBI Taxonomy" id="5804"/>
    <lineage>
        <taxon>Eukaryota</taxon>
        <taxon>Sar</taxon>
        <taxon>Alveolata</taxon>
        <taxon>Apicomplexa</taxon>
        <taxon>Conoidasida</taxon>
        <taxon>Coccidia</taxon>
        <taxon>Eucoccidiorida</taxon>
        <taxon>Eimeriorina</taxon>
        <taxon>Eimeriidae</taxon>
        <taxon>Eimeria</taxon>
    </lineage>
</organism>
<evidence type="ECO:0000313" key="7">
    <source>
        <dbReference type="Proteomes" id="UP000030763"/>
    </source>
</evidence>
<dbReference type="GO" id="GO:0016020">
    <property type="term" value="C:membrane"/>
    <property type="evidence" value="ECO:0007669"/>
    <property type="project" value="UniProtKB-SubCell"/>
</dbReference>
<evidence type="ECO:0000313" key="6">
    <source>
        <dbReference type="EMBL" id="CDJ60688.1"/>
    </source>
</evidence>
<reference evidence="6" key="1">
    <citation type="submission" date="2013-10" db="EMBL/GenBank/DDBJ databases">
        <title>Genomic analysis of the causative agents of coccidiosis in chickens.</title>
        <authorList>
            <person name="Reid A.J."/>
            <person name="Blake D."/>
            <person name="Billington K."/>
            <person name="Browne H."/>
            <person name="Dunn M."/>
            <person name="Hung S."/>
            <person name="Kawahara F."/>
            <person name="Miranda-Saavedra D."/>
            <person name="Mourier T."/>
            <person name="Nagra H."/>
            <person name="Otto T.D."/>
            <person name="Rawlings N."/>
            <person name="Sanchez A."/>
            <person name="Sanders M."/>
            <person name="Subramaniam C."/>
            <person name="Tay Y."/>
            <person name="Dear P."/>
            <person name="Doerig C."/>
            <person name="Gruber A."/>
            <person name="Parkinson J."/>
            <person name="Shirley M."/>
            <person name="Wan K.L."/>
            <person name="Berriman M."/>
            <person name="Tomley F."/>
            <person name="Pain A."/>
        </authorList>
    </citation>
    <scope>NUCLEOTIDE SEQUENCE [LARGE SCALE GENOMIC DNA]</scope>
    <source>
        <strain evidence="6">Weybridge</strain>
    </source>
</reference>
<evidence type="ECO:0000256" key="5">
    <source>
        <dbReference type="SAM" id="Phobius"/>
    </source>
</evidence>